<reference evidence="1 2" key="1">
    <citation type="submission" date="2018-02" db="EMBL/GenBank/DDBJ databases">
        <title>Subsurface microbial communities from deep shales in Ohio and West Virginia, USA.</title>
        <authorList>
            <person name="Wrighton K."/>
        </authorList>
    </citation>
    <scope>NUCLEOTIDE SEQUENCE [LARGE SCALE GENOMIC DNA]</scope>
    <source>
        <strain evidence="1 2">OWC-G53F</strain>
    </source>
</reference>
<dbReference type="AlphaFoldDB" id="A0A2S6GQ23"/>
<keyword evidence="2" id="KW-1185">Reference proteome</keyword>
<protein>
    <submittedName>
        <fullName evidence="1">Uncharacterized protein</fullName>
    </submittedName>
</protein>
<sequence>MKPTQTPAARESITITLTPQEQDLLLFVFGNSCYVGNHVAFQVFSKLSFLQPNIGDACRHSAHIPEAPGQGGTIFKECSPMDGLAEIFGDLRGELEEARLESFSLRKDAERYRFLRDYDQWGDSGEAYDFSFSSLAESTNDGFDAIVDGRMSKHMVEFDSLGQGVTTQTDVSSHPFYCVCDVCRTYLDFYDEADKGQGGNHA</sequence>
<dbReference type="Proteomes" id="UP000238071">
    <property type="component" value="Unassembled WGS sequence"/>
</dbReference>
<comment type="caution">
    <text evidence="1">The sequence shown here is derived from an EMBL/GenBank/DDBJ whole genome shotgun (WGS) entry which is preliminary data.</text>
</comment>
<name>A0A2S6GQ23_9GAMM</name>
<organism evidence="1 2">
    <name type="scientific">Methylobacter tundripaludum</name>
    <dbReference type="NCBI Taxonomy" id="173365"/>
    <lineage>
        <taxon>Bacteria</taxon>
        <taxon>Pseudomonadati</taxon>
        <taxon>Pseudomonadota</taxon>
        <taxon>Gammaproteobacteria</taxon>
        <taxon>Methylococcales</taxon>
        <taxon>Methylococcaceae</taxon>
        <taxon>Methylobacter</taxon>
    </lineage>
</organism>
<dbReference type="OrthoDB" id="5577377at2"/>
<evidence type="ECO:0000313" key="2">
    <source>
        <dbReference type="Proteomes" id="UP000238071"/>
    </source>
</evidence>
<accession>A0A2S6GQ23</accession>
<evidence type="ECO:0000313" key="1">
    <source>
        <dbReference type="EMBL" id="PPK67263.1"/>
    </source>
</evidence>
<dbReference type="EMBL" id="PTIY01000014">
    <property type="protein sequence ID" value="PPK67263.1"/>
    <property type="molecule type" value="Genomic_DNA"/>
</dbReference>
<dbReference type="RefSeq" id="WP_104424819.1">
    <property type="nucleotide sequence ID" value="NZ_PTIY01000014.1"/>
</dbReference>
<proteinExistence type="predicted"/>
<gene>
    <name evidence="1" type="ORF">B0F88_11410</name>
</gene>